<keyword evidence="3" id="KW-1185">Reference proteome</keyword>
<dbReference type="RefSeq" id="WP_186947479.1">
    <property type="nucleotide sequence ID" value="NZ_JACOGF010000005.1"/>
</dbReference>
<proteinExistence type="predicted"/>
<name>A0ABR6ZQQ9_9BURK</name>
<dbReference type="EMBL" id="JACOGF010000005">
    <property type="protein sequence ID" value="MBC3918216.1"/>
    <property type="molecule type" value="Genomic_DNA"/>
</dbReference>
<dbReference type="Pfam" id="PF15567">
    <property type="entry name" value="Imm35"/>
    <property type="match status" value="1"/>
</dbReference>
<gene>
    <name evidence="2" type="ORF">H8L32_12065</name>
</gene>
<comment type="caution">
    <text evidence="2">The sequence shown here is derived from an EMBL/GenBank/DDBJ whole genome shotgun (WGS) entry which is preliminary data.</text>
</comment>
<organism evidence="2 3">
    <name type="scientific">Undibacterium hunanense</name>
    <dbReference type="NCBI Taxonomy" id="2762292"/>
    <lineage>
        <taxon>Bacteria</taxon>
        <taxon>Pseudomonadati</taxon>
        <taxon>Pseudomonadota</taxon>
        <taxon>Betaproteobacteria</taxon>
        <taxon>Burkholderiales</taxon>
        <taxon>Oxalobacteraceae</taxon>
        <taxon>Undibacterium</taxon>
    </lineage>
</organism>
<protein>
    <recommendedName>
        <fullName evidence="1">Immunity protein 35 domain-containing protein</fullName>
    </recommendedName>
</protein>
<dbReference type="InterPro" id="IPR029082">
    <property type="entry name" value="Imm35"/>
</dbReference>
<feature type="domain" description="Immunity protein 35" evidence="1">
    <location>
        <begin position="6"/>
        <end position="84"/>
    </location>
</feature>
<reference evidence="2 3" key="1">
    <citation type="submission" date="2020-08" db="EMBL/GenBank/DDBJ databases">
        <title>Novel species isolated from subtropical streams in China.</title>
        <authorList>
            <person name="Lu H."/>
        </authorList>
    </citation>
    <scope>NUCLEOTIDE SEQUENCE [LARGE SCALE GENOMIC DNA]</scope>
    <source>
        <strain evidence="2 3">CY18W</strain>
    </source>
</reference>
<dbReference type="Proteomes" id="UP000650424">
    <property type="component" value="Unassembled WGS sequence"/>
</dbReference>
<sequence length="108" mass="12142">MKTFVQARRIAEAWVEIMIDGDCAIDISKTKTKPYGWLFYWNSKKYLADPANHMEALVGNVPIFVDRVNGEVLVAGPAGIDWFAKYETSIPPARLLMTPEPAVWDNVA</sequence>
<accession>A0ABR6ZQQ9</accession>
<evidence type="ECO:0000313" key="2">
    <source>
        <dbReference type="EMBL" id="MBC3918216.1"/>
    </source>
</evidence>
<evidence type="ECO:0000259" key="1">
    <source>
        <dbReference type="Pfam" id="PF15567"/>
    </source>
</evidence>
<evidence type="ECO:0000313" key="3">
    <source>
        <dbReference type="Proteomes" id="UP000650424"/>
    </source>
</evidence>